<dbReference type="NCBIfam" id="NF004363">
    <property type="entry name" value="PRK05738.2-4"/>
    <property type="match status" value="1"/>
</dbReference>
<evidence type="ECO:0000256" key="1">
    <source>
        <dbReference type="ARBA" id="ARBA00006700"/>
    </source>
</evidence>
<dbReference type="NCBIfam" id="NF004359">
    <property type="entry name" value="PRK05738.1-3"/>
    <property type="match status" value="1"/>
</dbReference>
<dbReference type="OrthoDB" id="9793353at2"/>
<gene>
    <name evidence="6" type="primary">rplW</name>
    <name evidence="8" type="ORF">SAMN05660826_02179</name>
</gene>
<protein>
    <recommendedName>
        <fullName evidence="6">Large ribosomal subunit protein uL23</fullName>
    </recommendedName>
</protein>
<dbReference type="EMBL" id="FRCR01000017">
    <property type="protein sequence ID" value="SHM85826.1"/>
    <property type="molecule type" value="Genomic_DNA"/>
</dbReference>
<dbReference type="FunFam" id="3.30.70.330:FF:000001">
    <property type="entry name" value="50S ribosomal protein L23"/>
    <property type="match status" value="1"/>
</dbReference>
<dbReference type="NCBIfam" id="NF004366">
    <property type="entry name" value="PRK05738.3-2"/>
    <property type="match status" value="1"/>
</dbReference>
<keyword evidence="3 6" id="KW-0694">RNA-binding</keyword>
<dbReference type="GO" id="GO:0005840">
    <property type="term" value="C:ribosome"/>
    <property type="evidence" value="ECO:0007669"/>
    <property type="project" value="UniProtKB-KW"/>
</dbReference>
<dbReference type="GO" id="GO:1990904">
    <property type="term" value="C:ribonucleoprotein complex"/>
    <property type="evidence" value="ECO:0007669"/>
    <property type="project" value="UniProtKB-KW"/>
</dbReference>
<proteinExistence type="inferred from homology"/>
<evidence type="ECO:0000313" key="8">
    <source>
        <dbReference type="EMBL" id="SHM85826.1"/>
    </source>
</evidence>
<dbReference type="GO" id="GO:0019843">
    <property type="term" value="F:rRNA binding"/>
    <property type="evidence" value="ECO:0007669"/>
    <property type="project" value="UniProtKB-UniRule"/>
</dbReference>
<evidence type="ECO:0000256" key="6">
    <source>
        <dbReference type="HAMAP-Rule" id="MF_01369"/>
    </source>
</evidence>
<dbReference type="Pfam" id="PF00276">
    <property type="entry name" value="Ribosomal_L23"/>
    <property type="match status" value="1"/>
</dbReference>
<dbReference type="RefSeq" id="WP_073258371.1">
    <property type="nucleotide sequence ID" value="NZ_FRCR01000017.1"/>
</dbReference>
<keyword evidence="4 6" id="KW-0689">Ribosomal protein</keyword>
<dbReference type="PANTHER" id="PTHR11620">
    <property type="entry name" value="60S RIBOSOMAL PROTEIN L23A"/>
    <property type="match status" value="1"/>
</dbReference>
<dbReference type="Proteomes" id="UP000184375">
    <property type="component" value="Unassembled WGS sequence"/>
</dbReference>
<evidence type="ECO:0000313" key="9">
    <source>
        <dbReference type="Proteomes" id="UP000184375"/>
    </source>
</evidence>
<name>A0A1M7M556_9FIRM</name>
<dbReference type="PROSITE" id="PS00050">
    <property type="entry name" value="RIBOSOMAL_L23"/>
    <property type="match status" value="1"/>
</dbReference>
<keyword evidence="9" id="KW-1185">Reference proteome</keyword>
<dbReference type="AlphaFoldDB" id="A0A1M7M556"/>
<evidence type="ECO:0000256" key="7">
    <source>
        <dbReference type="RuleBase" id="RU003934"/>
    </source>
</evidence>
<dbReference type="STRING" id="447595.SAMN05660826_02179"/>
<organism evidence="8 9">
    <name type="scientific">Caldanaerovirga acetigignens</name>
    <dbReference type="NCBI Taxonomy" id="447595"/>
    <lineage>
        <taxon>Bacteria</taxon>
        <taxon>Bacillati</taxon>
        <taxon>Bacillota</taxon>
        <taxon>Clostridia</taxon>
        <taxon>Thermosediminibacterales</taxon>
        <taxon>Thermosediminibacteraceae</taxon>
        <taxon>Caldanaerovirga</taxon>
    </lineage>
</organism>
<dbReference type="HAMAP" id="MF_01369_B">
    <property type="entry name" value="Ribosomal_uL23_B"/>
    <property type="match status" value="1"/>
</dbReference>
<evidence type="ECO:0000256" key="3">
    <source>
        <dbReference type="ARBA" id="ARBA00022884"/>
    </source>
</evidence>
<dbReference type="InterPro" id="IPR012678">
    <property type="entry name" value="Ribosomal_uL23/eL15/eS24_sf"/>
</dbReference>
<reference evidence="9" key="1">
    <citation type="submission" date="2016-11" db="EMBL/GenBank/DDBJ databases">
        <authorList>
            <person name="Varghese N."/>
            <person name="Submissions S."/>
        </authorList>
    </citation>
    <scope>NUCLEOTIDE SEQUENCE [LARGE SCALE GENOMIC DNA]</scope>
    <source>
        <strain evidence="9">DSM 18802</strain>
    </source>
</reference>
<evidence type="ECO:0000256" key="5">
    <source>
        <dbReference type="ARBA" id="ARBA00023274"/>
    </source>
</evidence>
<dbReference type="InterPro" id="IPR012677">
    <property type="entry name" value="Nucleotide-bd_a/b_plait_sf"/>
</dbReference>
<dbReference type="GO" id="GO:0003735">
    <property type="term" value="F:structural constituent of ribosome"/>
    <property type="evidence" value="ECO:0007669"/>
    <property type="project" value="InterPro"/>
</dbReference>
<sequence length="97" mass="11308">MSKDPHDIIIRPWITEKSMAMKELRKYTFVVHPDANKTEIKNAVEAIFGVKVEKVNTMNVRGKKKRMGIHEGKRPDWKKAIVTLKKDSKPIEFFESL</sequence>
<comment type="similarity">
    <text evidence="1 6 7">Belongs to the universal ribosomal protein uL23 family.</text>
</comment>
<evidence type="ECO:0000256" key="4">
    <source>
        <dbReference type="ARBA" id="ARBA00022980"/>
    </source>
</evidence>
<dbReference type="NCBIfam" id="NF004364">
    <property type="entry name" value="PRK05738.2-5"/>
    <property type="match status" value="1"/>
</dbReference>
<dbReference type="Gene3D" id="3.30.70.330">
    <property type="match status" value="1"/>
</dbReference>
<comment type="subunit">
    <text evidence="6">Part of the 50S ribosomal subunit. Contacts protein L29, and trigger factor when it is bound to the ribosome.</text>
</comment>
<evidence type="ECO:0000256" key="2">
    <source>
        <dbReference type="ARBA" id="ARBA00022730"/>
    </source>
</evidence>
<keyword evidence="2 6" id="KW-0699">rRNA-binding</keyword>
<dbReference type="SUPFAM" id="SSF54189">
    <property type="entry name" value="Ribosomal proteins S24e, L23 and L15e"/>
    <property type="match status" value="1"/>
</dbReference>
<accession>A0A1M7M556</accession>
<dbReference type="GO" id="GO:0006412">
    <property type="term" value="P:translation"/>
    <property type="evidence" value="ECO:0007669"/>
    <property type="project" value="UniProtKB-UniRule"/>
</dbReference>
<comment type="function">
    <text evidence="6">One of the early assembly proteins it binds 23S rRNA. One of the proteins that surrounds the polypeptide exit tunnel on the outside of the ribosome. Forms the main docking site for trigger factor binding to the ribosome.</text>
</comment>
<dbReference type="InterPro" id="IPR001014">
    <property type="entry name" value="Ribosomal_uL23_CS"/>
</dbReference>
<dbReference type="InterPro" id="IPR013025">
    <property type="entry name" value="Ribosomal_uL23-like"/>
</dbReference>
<keyword evidence="5 6" id="KW-0687">Ribonucleoprotein</keyword>